<protein>
    <submittedName>
        <fullName evidence="3">EOG090X0ADZ</fullName>
    </submittedName>
</protein>
<dbReference type="GO" id="GO:0005634">
    <property type="term" value="C:nucleus"/>
    <property type="evidence" value="ECO:0007669"/>
    <property type="project" value="TreeGrafter"/>
</dbReference>
<dbReference type="PANTHER" id="PTHR31606">
    <property type="entry name" value="WW DOMAIN BINDING PROTEIN 2, ISOFORM E"/>
    <property type="match status" value="1"/>
</dbReference>
<organism evidence="3">
    <name type="scientific">Moina brachiata</name>
    <dbReference type="NCBI Taxonomy" id="675436"/>
    <lineage>
        <taxon>Eukaryota</taxon>
        <taxon>Metazoa</taxon>
        <taxon>Ecdysozoa</taxon>
        <taxon>Arthropoda</taxon>
        <taxon>Crustacea</taxon>
        <taxon>Branchiopoda</taxon>
        <taxon>Diplostraca</taxon>
        <taxon>Cladocera</taxon>
        <taxon>Anomopoda</taxon>
        <taxon>Moinidae</taxon>
        <taxon>Moina</taxon>
    </lineage>
</organism>
<evidence type="ECO:0000259" key="2">
    <source>
        <dbReference type="Pfam" id="PF02893"/>
    </source>
</evidence>
<dbReference type="PANTHER" id="PTHR31606:SF1">
    <property type="entry name" value="WW DOMAIN BINDING PROTEIN 2, ISOFORM E"/>
    <property type="match status" value="1"/>
</dbReference>
<dbReference type="AlphaFoldDB" id="A0A4Y7NIW0"/>
<reference evidence="3" key="1">
    <citation type="submission" date="2018-08" db="EMBL/GenBank/DDBJ databases">
        <authorList>
            <person name="Cornetti L."/>
        </authorList>
    </citation>
    <scope>NUCLEOTIDE SEQUENCE</scope>
    <source>
        <strain evidence="3">DE-FRO-2-1</strain>
    </source>
</reference>
<dbReference type="SUPFAM" id="SSF50729">
    <property type="entry name" value="PH domain-like"/>
    <property type="match status" value="1"/>
</dbReference>
<dbReference type="GO" id="GO:0031490">
    <property type="term" value="F:chromatin DNA binding"/>
    <property type="evidence" value="ECO:0007669"/>
    <property type="project" value="TreeGrafter"/>
</dbReference>
<dbReference type="InterPro" id="IPR044852">
    <property type="entry name" value="WBP2-like"/>
</dbReference>
<dbReference type="InterPro" id="IPR004182">
    <property type="entry name" value="GRAM"/>
</dbReference>
<sequence>MTEFLSDEKTSAYEEDYLVDVNSSKNSHRSKQNSTTVKSLTVGKMSLNTAHANNGVLIFAGECILLYCDNITMEFSGQDRPEFKGSKHGRLYLTTHRMIFNSNNAKDPLLSFSFPFTTLKQVELEQPMFGANYIKGKVRAQPNGGWIGEAKFKLHFKHGGAIEYGQAMLQASAMVSRNNPGYDSPPAYQPPAGSWYSAPEPAYAPPPNGYYGWVPPTNVFPDAPPANTVFMTDMPPPYPGLNTGDLRNRSGHDAKAAEAAASGGTAYYDPNTNFAYVPPPYSNDAPPSYDDGMKNSKKFQ</sequence>
<proteinExistence type="evidence at transcript level"/>
<accession>A0A4Y7NIW0</accession>
<evidence type="ECO:0000313" key="3">
    <source>
        <dbReference type="EMBL" id="SVE93161.1"/>
    </source>
</evidence>
<feature type="domain" description="GRAM" evidence="2">
    <location>
        <begin position="79"/>
        <end position="171"/>
    </location>
</feature>
<dbReference type="InterPro" id="IPR011993">
    <property type="entry name" value="PH-like_dom_sf"/>
</dbReference>
<dbReference type="Pfam" id="PF02893">
    <property type="entry name" value="GRAM"/>
    <property type="match status" value="1"/>
</dbReference>
<dbReference type="EMBL" id="LR023542">
    <property type="protein sequence ID" value="SVE93161.1"/>
    <property type="molecule type" value="mRNA"/>
</dbReference>
<name>A0A4Y7NIW0_9CRUS</name>
<feature type="region of interest" description="Disordered" evidence="1">
    <location>
        <begin position="278"/>
        <end position="300"/>
    </location>
</feature>
<evidence type="ECO:0000256" key="1">
    <source>
        <dbReference type="SAM" id="MobiDB-lite"/>
    </source>
</evidence>
<dbReference type="CDD" id="cd13214">
    <property type="entry name" value="PH-GRAM_WBP2"/>
    <property type="match status" value="1"/>
</dbReference>
<dbReference type="FunFam" id="2.30.29.30:FF:000338">
    <property type="entry name" value="Uncharacterized protein, isoform D"/>
    <property type="match status" value="1"/>
</dbReference>
<dbReference type="GO" id="GO:0003713">
    <property type="term" value="F:transcription coactivator activity"/>
    <property type="evidence" value="ECO:0007669"/>
    <property type="project" value="InterPro"/>
</dbReference>
<dbReference type="Gene3D" id="2.30.29.30">
    <property type="entry name" value="Pleckstrin-homology domain (PH domain)/Phosphotyrosine-binding domain (PTB)"/>
    <property type="match status" value="1"/>
</dbReference>
<gene>
    <name evidence="3" type="primary">EOG090X0ADZ</name>
</gene>